<accession>A0A6J4ITW7</accession>
<dbReference type="EMBL" id="CADCTG010000194">
    <property type="protein sequence ID" value="CAA9259918.1"/>
    <property type="molecule type" value="Genomic_DNA"/>
</dbReference>
<feature type="region of interest" description="Disordered" evidence="1">
    <location>
        <begin position="122"/>
        <end position="194"/>
    </location>
</feature>
<name>A0A6J4ITW7_9PROT</name>
<protein>
    <submittedName>
        <fullName evidence="2">Split AAA-ATPase protein PA0787</fullName>
    </submittedName>
</protein>
<feature type="compositionally biased region" description="Low complexity" evidence="1">
    <location>
        <begin position="142"/>
        <end position="152"/>
    </location>
</feature>
<feature type="non-terminal residue" evidence="2">
    <location>
        <position position="1"/>
    </location>
</feature>
<evidence type="ECO:0000313" key="2">
    <source>
        <dbReference type="EMBL" id="CAA9259918.1"/>
    </source>
</evidence>
<feature type="compositionally biased region" description="Low complexity" evidence="1">
    <location>
        <begin position="318"/>
        <end position="331"/>
    </location>
</feature>
<reference evidence="2" key="1">
    <citation type="submission" date="2020-02" db="EMBL/GenBank/DDBJ databases">
        <authorList>
            <person name="Meier V. D."/>
        </authorList>
    </citation>
    <scope>NUCLEOTIDE SEQUENCE</scope>
    <source>
        <strain evidence="2">AVDCRST_MAG08</strain>
    </source>
</reference>
<feature type="compositionally biased region" description="Basic residues" evidence="1">
    <location>
        <begin position="228"/>
        <end position="237"/>
    </location>
</feature>
<organism evidence="2">
    <name type="scientific">uncultured Acetobacteraceae bacterium</name>
    <dbReference type="NCBI Taxonomy" id="169975"/>
    <lineage>
        <taxon>Bacteria</taxon>
        <taxon>Pseudomonadati</taxon>
        <taxon>Pseudomonadota</taxon>
        <taxon>Alphaproteobacteria</taxon>
        <taxon>Acetobacterales</taxon>
        <taxon>Acetobacteraceae</taxon>
        <taxon>environmental samples</taxon>
    </lineage>
</organism>
<feature type="compositionally biased region" description="Low complexity" evidence="1">
    <location>
        <begin position="358"/>
        <end position="368"/>
    </location>
</feature>
<proteinExistence type="predicted"/>
<feature type="region of interest" description="Disordered" evidence="1">
    <location>
        <begin position="305"/>
        <end position="334"/>
    </location>
</feature>
<feature type="region of interest" description="Disordered" evidence="1">
    <location>
        <begin position="211"/>
        <end position="265"/>
    </location>
</feature>
<feature type="non-terminal residue" evidence="2">
    <location>
        <position position="393"/>
    </location>
</feature>
<dbReference type="AlphaFoldDB" id="A0A6J4ITW7"/>
<feature type="compositionally biased region" description="Basic residues" evidence="1">
    <location>
        <begin position="30"/>
        <end position="46"/>
    </location>
</feature>
<feature type="region of interest" description="Disordered" evidence="1">
    <location>
        <begin position="350"/>
        <end position="393"/>
    </location>
</feature>
<evidence type="ECO:0000256" key="1">
    <source>
        <dbReference type="SAM" id="MobiDB-lite"/>
    </source>
</evidence>
<feature type="region of interest" description="Disordered" evidence="1">
    <location>
        <begin position="29"/>
        <end position="84"/>
    </location>
</feature>
<sequence length="393" mass="40792">GGDGADAGCPCLCDPGSGGGGLPVAAVRPLVHRPPRGFRRRQRRRQNQSLPSAATAERRGGRKSVAPSRGRRWHGGGHLDWPAARRRRAAHLPAMRFRHGGGRRRGGRLLLRGRARLSSARRRFPCGAADQGGALRVPPRTPAGASVGSSRPGRVRAGRGRAPIGDRQRSPGLGNSPRRSGRSGALSGTARGAADHEGVALLPRLADRPGFAAPSALARGDQPDPRVGRRQPRRGLRHAGASAGGHRRAGPRDPRRLSGRPARCAGSGANRLLRAGLHGPSAPGVRGGRAVRRYAAIPGARRRTAVPPIAALPRPERAGGQPAPGAAGAARAARRRGVAADADLARHALRAARRRPGARSLRAAAAHRQGGRRDGCRGRGGTASSTAGEARPV</sequence>
<gene>
    <name evidence="2" type="ORF">AVDCRST_MAG08-2632</name>
</gene>